<comment type="caution">
    <text evidence="2">The sequence shown here is derived from an EMBL/GenBank/DDBJ whole genome shotgun (WGS) entry which is preliminary data.</text>
</comment>
<evidence type="ECO:0008006" key="4">
    <source>
        <dbReference type="Google" id="ProtNLM"/>
    </source>
</evidence>
<protein>
    <recommendedName>
        <fullName evidence="4">Transmembrane protein</fullName>
    </recommendedName>
</protein>
<evidence type="ECO:0000313" key="3">
    <source>
        <dbReference type="Proteomes" id="UP000291088"/>
    </source>
</evidence>
<evidence type="ECO:0000256" key="1">
    <source>
        <dbReference type="SAM" id="Phobius"/>
    </source>
</evidence>
<dbReference type="RefSeq" id="WP_129333118.1">
    <property type="nucleotide sequence ID" value="NZ_SDVB01000253.1"/>
</dbReference>
<organism evidence="2 3">
    <name type="scientific">Ciceribacter ferrooxidans</name>
    <dbReference type="NCBI Taxonomy" id="2509717"/>
    <lineage>
        <taxon>Bacteria</taxon>
        <taxon>Pseudomonadati</taxon>
        <taxon>Pseudomonadota</taxon>
        <taxon>Alphaproteobacteria</taxon>
        <taxon>Hyphomicrobiales</taxon>
        <taxon>Rhizobiaceae</taxon>
        <taxon>Ciceribacter</taxon>
    </lineage>
</organism>
<feature type="transmembrane region" description="Helical" evidence="1">
    <location>
        <begin position="136"/>
        <end position="156"/>
    </location>
</feature>
<dbReference type="AlphaFoldDB" id="A0A4Q2SVX3"/>
<name>A0A4Q2SVX3_9HYPH</name>
<accession>A0A4Q2SVX3</accession>
<keyword evidence="1" id="KW-1133">Transmembrane helix</keyword>
<feature type="transmembrane region" description="Helical" evidence="1">
    <location>
        <begin position="103"/>
        <end position="124"/>
    </location>
</feature>
<feature type="transmembrane region" description="Helical" evidence="1">
    <location>
        <begin position="48"/>
        <end position="65"/>
    </location>
</feature>
<dbReference type="Proteomes" id="UP000291088">
    <property type="component" value="Unassembled WGS sequence"/>
</dbReference>
<keyword evidence="3" id="KW-1185">Reference proteome</keyword>
<keyword evidence="1" id="KW-0812">Transmembrane</keyword>
<keyword evidence="1" id="KW-0472">Membrane</keyword>
<reference evidence="2 3" key="1">
    <citation type="submission" date="2019-01" db="EMBL/GenBank/DDBJ databases">
        <authorList>
            <person name="Deng T."/>
        </authorList>
    </citation>
    <scope>NUCLEOTIDE SEQUENCE [LARGE SCALE GENOMIC DNA]</scope>
    <source>
        <strain evidence="2 3">F8825</strain>
    </source>
</reference>
<dbReference type="OrthoDB" id="8402632at2"/>
<gene>
    <name evidence="2" type="ORF">EUU22_16580</name>
</gene>
<evidence type="ECO:0000313" key="2">
    <source>
        <dbReference type="EMBL" id="RYC09713.1"/>
    </source>
</evidence>
<feature type="transmembrane region" description="Helical" evidence="1">
    <location>
        <begin position="71"/>
        <end position="91"/>
    </location>
</feature>
<dbReference type="EMBL" id="SDVB01000253">
    <property type="protein sequence ID" value="RYC09713.1"/>
    <property type="molecule type" value="Genomic_DNA"/>
</dbReference>
<proteinExistence type="predicted"/>
<sequence>MIALFHRCMDSLRRRKGPLRFVDPDLNWLGDMAPHSEGNTMNPIIRTYIFYGLFMLLIAGVSWMQEDSASLVFVKFLGSGVYLLSLEGLRARFPEQHDATRSLATWIEFKLLSAVLFGVLITLVNFRPDVPLHTTFRGFLVATIVMAAIQIGLFLLERRRPERPS</sequence>